<keyword evidence="1" id="KW-1133">Transmembrane helix</keyword>
<protein>
    <submittedName>
        <fullName evidence="2">Uncharacterized protein</fullName>
    </submittedName>
</protein>
<comment type="caution">
    <text evidence="2">The sequence shown here is derived from an EMBL/GenBank/DDBJ whole genome shotgun (WGS) entry which is preliminary data.</text>
</comment>
<evidence type="ECO:0000313" key="2">
    <source>
        <dbReference type="EMBL" id="KFI56340.1"/>
    </source>
</evidence>
<evidence type="ECO:0000256" key="1">
    <source>
        <dbReference type="SAM" id="Phobius"/>
    </source>
</evidence>
<name>A0A087AC40_9BIFI</name>
<reference evidence="2 3" key="1">
    <citation type="submission" date="2014-03" db="EMBL/GenBank/DDBJ databases">
        <title>Genomics of Bifidobacteria.</title>
        <authorList>
            <person name="Ventura M."/>
            <person name="Milani C."/>
            <person name="Lugli G.A."/>
        </authorList>
    </citation>
    <scope>NUCLEOTIDE SEQUENCE [LARGE SCALE GENOMIC DNA]</scope>
    <source>
        <strain evidence="2 3">DSM 23973</strain>
    </source>
</reference>
<organism evidence="2 3">
    <name type="scientific">Bifidobacterium callitrichos DSM 23973</name>
    <dbReference type="NCBI Taxonomy" id="1437609"/>
    <lineage>
        <taxon>Bacteria</taxon>
        <taxon>Bacillati</taxon>
        <taxon>Actinomycetota</taxon>
        <taxon>Actinomycetes</taxon>
        <taxon>Bifidobacteriales</taxon>
        <taxon>Bifidobacteriaceae</taxon>
        <taxon>Bifidobacterium</taxon>
    </lineage>
</organism>
<keyword evidence="1" id="KW-0812">Transmembrane</keyword>
<sequence>MDSIKAFLMVTVTMPVWALIAIFIAGLVADRVLKAVAWELDTNKKRVFASLCGGVLCLGVFAGAFSCGI</sequence>
<gene>
    <name evidence="2" type="ORF">BCAL_0366</name>
</gene>
<dbReference type="Proteomes" id="UP000029072">
    <property type="component" value="Unassembled WGS sequence"/>
</dbReference>
<proteinExistence type="predicted"/>
<dbReference type="EMBL" id="JGYS01000002">
    <property type="protein sequence ID" value="KFI56340.1"/>
    <property type="molecule type" value="Genomic_DNA"/>
</dbReference>
<keyword evidence="1" id="KW-0472">Membrane</keyword>
<dbReference type="AlphaFoldDB" id="A0A087AC40"/>
<feature type="transmembrane region" description="Helical" evidence="1">
    <location>
        <begin position="7"/>
        <end position="28"/>
    </location>
</feature>
<accession>A0A087AC40</accession>
<dbReference type="RefSeq" id="WP_043259981.1">
    <property type="nucleotide sequence ID" value="NZ_JGYS01000002.1"/>
</dbReference>
<evidence type="ECO:0000313" key="3">
    <source>
        <dbReference type="Proteomes" id="UP000029072"/>
    </source>
</evidence>
<feature type="transmembrane region" description="Helical" evidence="1">
    <location>
        <begin position="48"/>
        <end position="67"/>
    </location>
</feature>